<dbReference type="PROSITE" id="PS50995">
    <property type="entry name" value="HTH_MARR_2"/>
    <property type="match status" value="1"/>
</dbReference>
<dbReference type="InterPro" id="IPR036388">
    <property type="entry name" value="WH-like_DNA-bd_sf"/>
</dbReference>
<dbReference type="PANTHER" id="PTHR33164:SF5">
    <property type="entry name" value="ORGANIC HYDROPEROXIDE RESISTANCE TRANSCRIPTIONAL REGULATOR"/>
    <property type="match status" value="1"/>
</dbReference>
<feature type="domain" description="HTH marR-type" evidence="2">
    <location>
        <begin position="9"/>
        <end position="143"/>
    </location>
</feature>
<dbReference type="Proteomes" id="UP001597135">
    <property type="component" value="Unassembled WGS sequence"/>
</dbReference>
<dbReference type="PRINTS" id="PR00598">
    <property type="entry name" value="HTHMARR"/>
</dbReference>
<comment type="caution">
    <text evidence="3">The sequence shown here is derived from an EMBL/GenBank/DDBJ whole genome shotgun (WGS) entry which is preliminary data.</text>
</comment>
<proteinExistence type="predicted"/>
<dbReference type="SUPFAM" id="SSF46785">
    <property type="entry name" value="Winged helix' DNA-binding domain"/>
    <property type="match status" value="1"/>
</dbReference>
<reference evidence="4" key="1">
    <citation type="journal article" date="2019" name="Int. J. Syst. Evol. Microbiol.">
        <title>The Global Catalogue of Microorganisms (GCM) 10K type strain sequencing project: providing services to taxonomists for standard genome sequencing and annotation.</title>
        <authorList>
            <consortium name="The Broad Institute Genomics Platform"/>
            <consortium name="The Broad Institute Genome Sequencing Center for Infectious Disease"/>
            <person name="Wu L."/>
            <person name="Ma J."/>
        </authorList>
    </citation>
    <scope>NUCLEOTIDE SEQUENCE [LARGE SCALE GENOMIC DNA]</scope>
    <source>
        <strain evidence="4">CCUG 62953</strain>
    </source>
</reference>
<dbReference type="InterPro" id="IPR000835">
    <property type="entry name" value="HTH_MarR-typ"/>
</dbReference>
<evidence type="ECO:0000259" key="2">
    <source>
        <dbReference type="PROSITE" id="PS50995"/>
    </source>
</evidence>
<organism evidence="3 4">
    <name type="scientific">Litorisediminicola beolgyonensis</name>
    <dbReference type="NCBI Taxonomy" id="1173614"/>
    <lineage>
        <taxon>Bacteria</taxon>
        <taxon>Pseudomonadati</taxon>
        <taxon>Pseudomonadota</taxon>
        <taxon>Alphaproteobacteria</taxon>
        <taxon>Rhodobacterales</taxon>
        <taxon>Paracoccaceae</taxon>
        <taxon>Litorisediminicola</taxon>
    </lineage>
</organism>
<dbReference type="EMBL" id="JBHTMU010000059">
    <property type="protein sequence ID" value="MFD1344625.1"/>
    <property type="molecule type" value="Genomic_DNA"/>
</dbReference>
<dbReference type="Pfam" id="PF01047">
    <property type="entry name" value="MarR"/>
    <property type="match status" value="1"/>
</dbReference>
<protein>
    <submittedName>
        <fullName evidence="3">MarR family winged helix-turn-helix transcriptional regulator</fullName>
    </submittedName>
</protein>
<keyword evidence="4" id="KW-1185">Reference proteome</keyword>
<dbReference type="PANTHER" id="PTHR33164">
    <property type="entry name" value="TRANSCRIPTIONAL REGULATOR, MARR FAMILY"/>
    <property type="match status" value="1"/>
</dbReference>
<dbReference type="InterPro" id="IPR039422">
    <property type="entry name" value="MarR/SlyA-like"/>
</dbReference>
<dbReference type="InterPro" id="IPR036390">
    <property type="entry name" value="WH_DNA-bd_sf"/>
</dbReference>
<dbReference type="RefSeq" id="WP_386806204.1">
    <property type="nucleotide sequence ID" value="NZ_JBHTMU010000059.1"/>
</dbReference>
<dbReference type="Gene3D" id="1.10.10.10">
    <property type="entry name" value="Winged helix-like DNA-binding domain superfamily/Winged helix DNA-binding domain"/>
    <property type="match status" value="1"/>
</dbReference>
<accession>A0ABW3ZNE7</accession>
<evidence type="ECO:0000313" key="4">
    <source>
        <dbReference type="Proteomes" id="UP001597135"/>
    </source>
</evidence>
<name>A0ABW3ZNE7_9RHOB</name>
<evidence type="ECO:0000313" key="3">
    <source>
        <dbReference type="EMBL" id="MFD1344625.1"/>
    </source>
</evidence>
<comment type="subcellular location">
    <subcellularLocation>
        <location evidence="1">Cytoplasm</location>
    </subcellularLocation>
</comment>
<dbReference type="SMART" id="SM00347">
    <property type="entry name" value="HTH_MARR"/>
    <property type="match status" value="1"/>
</dbReference>
<gene>
    <name evidence="3" type="ORF">ACFQ4E_19495</name>
</gene>
<evidence type="ECO:0000256" key="1">
    <source>
        <dbReference type="ARBA" id="ARBA00004496"/>
    </source>
</evidence>
<sequence>MKERALTLDDQLCFALYAASNAVVRAYRGRLDAIGLTYPQYLVMLVLWQDGPQKMRRIAERLILPANAITPLVDRLVAAGFVRRVPDPKDRRAVWIELTEAGTALHDASSRAQQEVECTTGLNRDALVHLREELRSLVARMEGSRDAD</sequence>